<accession>A0A367K564</accession>
<evidence type="ECO:0000259" key="3">
    <source>
        <dbReference type="PROSITE" id="PS51263"/>
    </source>
</evidence>
<dbReference type="PANTHER" id="PTHR10829:SF56">
    <property type="entry name" value="ADF-H DOMAIN-CONTAINING PROTEIN"/>
    <property type="match status" value="1"/>
</dbReference>
<feature type="region of interest" description="Disordered" evidence="1">
    <location>
        <begin position="122"/>
        <end position="156"/>
    </location>
</feature>
<dbReference type="PROSITE" id="PS51263">
    <property type="entry name" value="ADF_H"/>
    <property type="match status" value="1"/>
</dbReference>
<evidence type="ECO:0000259" key="2">
    <source>
        <dbReference type="PROSITE" id="PS50003"/>
    </source>
</evidence>
<dbReference type="InterPro" id="IPR029006">
    <property type="entry name" value="ADF-H/Gelsolin-like_dom_sf"/>
</dbReference>
<dbReference type="InterPro" id="IPR001849">
    <property type="entry name" value="PH_domain"/>
</dbReference>
<protein>
    <recommendedName>
        <fullName evidence="6">ADF-H domain-containing protein</fullName>
    </recommendedName>
</protein>
<name>A0A367K564_RHIST</name>
<dbReference type="SUPFAM" id="SSF55753">
    <property type="entry name" value="Actin depolymerizing proteins"/>
    <property type="match status" value="1"/>
</dbReference>
<dbReference type="GO" id="GO:0030427">
    <property type="term" value="C:site of polarized growth"/>
    <property type="evidence" value="ECO:0007669"/>
    <property type="project" value="TreeGrafter"/>
</dbReference>
<dbReference type="GO" id="GO:0030833">
    <property type="term" value="P:regulation of actin filament polymerization"/>
    <property type="evidence" value="ECO:0007669"/>
    <property type="project" value="TreeGrafter"/>
</dbReference>
<feature type="domain" description="PH" evidence="2">
    <location>
        <begin position="346"/>
        <end position="444"/>
    </location>
</feature>
<dbReference type="STRING" id="4846.A0A367K564"/>
<dbReference type="Gene3D" id="3.40.20.10">
    <property type="entry name" value="Severin"/>
    <property type="match status" value="1"/>
</dbReference>
<dbReference type="InterPro" id="IPR011993">
    <property type="entry name" value="PH-like_dom_sf"/>
</dbReference>
<keyword evidence="5" id="KW-1185">Reference proteome</keyword>
<dbReference type="AlphaFoldDB" id="A0A367K564"/>
<dbReference type="OrthoDB" id="2123378at2759"/>
<dbReference type="PROSITE" id="PS50003">
    <property type="entry name" value="PH_DOMAIN"/>
    <property type="match status" value="1"/>
</dbReference>
<evidence type="ECO:0008006" key="6">
    <source>
        <dbReference type="Google" id="ProtNLM"/>
    </source>
</evidence>
<dbReference type="SMART" id="SM00102">
    <property type="entry name" value="ADF"/>
    <property type="match status" value="1"/>
</dbReference>
<evidence type="ECO:0000313" key="5">
    <source>
        <dbReference type="Proteomes" id="UP000253551"/>
    </source>
</evidence>
<dbReference type="InterPro" id="IPR002108">
    <property type="entry name" value="ADF-H"/>
</dbReference>
<reference evidence="4 5" key="1">
    <citation type="journal article" date="2018" name="G3 (Bethesda)">
        <title>Phylogenetic and Phylogenomic Definition of Rhizopus Species.</title>
        <authorList>
            <person name="Gryganskyi A.P."/>
            <person name="Golan J."/>
            <person name="Dolatabadi S."/>
            <person name="Mondo S."/>
            <person name="Robb S."/>
            <person name="Idnurm A."/>
            <person name="Muszewska A."/>
            <person name="Steczkiewicz K."/>
            <person name="Masonjones S."/>
            <person name="Liao H.L."/>
            <person name="Gajdeczka M.T."/>
            <person name="Anike F."/>
            <person name="Vuek A."/>
            <person name="Anishchenko I.M."/>
            <person name="Voigt K."/>
            <person name="de Hoog G.S."/>
            <person name="Smith M.E."/>
            <person name="Heitman J."/>
            <person name="Vilgalys R."/>
            <person name="Stajich J.E."/>
        </authorList>
    </citation>
    <scope>NUCLEOTIDE SEQUENCE [LARGE SCALE GENOMIC DNA]</scope>
    <source>
        <strain evidence="4 5">LSU 92-RS-03</strain>
    </source>
</reference>
<dbReference type="GO" id="GO:0051015">
    <property type="term" value="F:actin filament binding"/>
    <property type="evidence" value="ECO:0007669"/>
    <property type="project" value="TreeGrafter"/>
</dbReference>
<dbReference type="EMBL" id="PJQM01002191">
    <property type="protein sequence ID" value="RCH97363.1"/>
    <property type="molecule type" value="Genomic_DNA"/>
</dbReference>
<feature type="non-terminal residue" evidence="4">
    <location>
        <position position="1"/>
    </location>
</feature>
<evidence type="ECO:0000256" key="1">
    <source>
        <dbReference type="SAM" id="MobiDB-lite"/>
    </source>
</evidence>
<organism evidence="4 5">
    <name type="scientific">Rhizopus stolonifer</name>
    <name type="common">Rhizopus nigricans</name>
    <dbReference type="NCBI Taxonomy" id="4846"/>
    <lineage>
        <taxon>Eukaryota</taxon>
        <taxon>Fungi</taxon>
        <taxon>Fungi incertae sedis</taxon>
        <taxon>Mucoromycota</taxon>
        <taxon>Mucoromycotina</taxon>
        <taxon>Mucoromycetes</taxon>
        <taxon>Mucorales</taxon>
        <taxon>Mucorineae</taxon>
        <taxon>Rhizopodaceae</taxon>
        <taxon>Rhizopus</taxon>
    </lineage>
</organism>
<dbReference type="Proteomes" id="UP000253551">
    <property type="component" value="Unassembled WGS sequence"/>
</dbReference>
<sequence length="444" mass="50331">PRILNAYIAITEDDPTDWLILGYKDTRDTISLYACGENGLSEFRDNLTNEILFGFVRVEDKFVLITYVPDSVSGVRRARALVHSRAVANILELSHAQLTASNLTDLSDANIRTRLKLNQNQVPNRRAVSKRTSMITRRRKSGTYSPSPSPSPMSERNLRIHINSMDDYDDISDRMTATPTPSTPTSVASSSIDSHYFAVADSVPSFVSTDEQERKRIQEQTETMLQIQLAKKKELEEARFRQFQREQQEEKIRREQTQVLVVQETLAVPDETTLAAEQVDTVEQPLVEAQQPPAVIEQPLIEDTQPTIKAEQPAMKVKEESPIAQPIVNQAPALTEQQSSDQDDEAPIMTGFISVQTSTSPFWRRRYFVLSQKACLLYKDETNKDTIHTIYYGQVNRVAPADEDEDTYVANSYMIDTQQGISFQLLADDKKMGKQIYTTLKQLC</sequence>
<dbReference type="GO" id="GO:0030864">
    <property type="term" value="C:cortical actin cytoskeleton"/>
    <property type="evidence" value="ECO:0007669"/>
    <property type="project" value="TreeGrafter"/>
</dbReference>
<feature type="domain" description="ADF-H" evidence="3">
    <location>
        <begin position="1"/>
        <end position="116"/>
    </location>
</feature>
<dbReference type="PANTHER" id="PTHR10829">
    <property type="entry name" value="CORTACTIN AND DREBRIN"/>
    <property type="match status" value="1"/>
</dbReference>
<gene>
    <name evidence="4" type="ORF">CU098_008624</name>
</gene>
<dbReference type="Pfam" id="PF00241">
    <property type="entry name" value="Cofilin_ADF"/>
    <property type="match status" value="1"/>
</dbReference>
<dbReference type="Gene3D" id="2.30.29.30">
    <property type="entry name" value="Pleckstrin-homology domain (PH domain)/Phosphotyrosine-binding domain (PTB)"/>
    <property type="match status" value="1"/>
</dbReference>
<dbReference type="GO" id="GO:0005884">
    <property type="term" value="C:actin filament"/>
    <property type="evidence" value="ECO:0007669"/>
    <property type="project" value="TreeGrafter"/>
</dbReference>
<evidence type="ECO:0000313" key="4">
    <source>
        <dbReference type="EMBL" id="RCH97363.1"/>
    </source>
</evidence>
<dbReference type="SUPFAM" id="SSF50729">
    <property type="entry name" value="PH domain-like"/>
    <property type="match status" value="1"/>
</dbReference>
<comment type="caution">
    <text evidence="4">The sequence shown here is derived from an EMBL/GenBank/DDBJ whole genome shotgun (WGS) entry which is preliminary data.</text>
</comment>
<proteinExistence type="predicted"/>